<comment type="caution">
    <text evidence="2">The sequence shown here is derived from an EMBL/GenBank/DDBJ whole genome shotgun (WGS) entry which is preliminary data.</text>
</comment>
<feature type="region of interest" description="Disordered" evidence="1">
    <location>
        <begin position="28"/>
        <end position="55"/>
    </location>
</feature>
<dbReference type="EMBL" id="BNAB01000001">
    <property type="protein sequence ID" value="GHD98984.1"/>
    <property type="molecule type" value="Genomic_DNA"/>
</dbReference>
<feature type="region of interest" description="Disordered" evidence="1">
    <location>
        <begin position="1"/>
        <end position="20"/>
    </location>
</feature>
<reference evidence="2" key="1">
    <citation type="journal article" date="2014" name="Int. J. Syst. Evol. Microbiol.">
        <title>Complete genome sequence of Corynebacterium casei LMG S-19264T (=DSM 44701T), isolated from a smear-ripened cheese.</title>
        <authorList>
            <consortium name="US DOE Joint Genome Institute (JGI-PGF)"/>
            <person name="Walter F."/>
            <person name="Albersmeier A."/>
            <person name="Kalinowski J."/>
            <person name="Ruckert C."/>
        </authorList>
    </citation>
    <scope>NUCLEOTIDE SEQUENCE</scope>
    <source>
        <strain evidence="2">CGMCC 1.10859</strain>
    </source>
</reference>
<evidence type="ECO:0000313" key="2">
    <source>
        <dbReference type="EMBL" id="GHD98984.1"/>
    </source>
</evidence>
<accession>A0AAN4UNQ3</accession>
<evidence type="ECO:0000313" key="3">
    <source>
        <dbReference type="Proteomes" id="UP000634647"/>
    </source>
</evidence>
<protein>
    <submittedName>
        <fullName evidence="2">Uncharacterized protein</fullName>
    </submittedName>
</protein>
<sequence length="134" mass="13947">MNSEGGDSTHAGRLKRAGGAVVDVGPGGAGYDQSVGQPALRGVDPGAAGGPENCRRPAEKICDWRCGFPMRGETTTRLGQRHAKIAGRPRAAIDPRRCDAARLGSPADARGPRRVQNVSTQGRSESSSDQAERG</sequence>
<feature type="compositionally biased region" description="Polar residues" evidence="1">
    <location>
        <begin position="116"/>
        <end position="134"/>
    </location>
</feature>
<gene>
    <name evidence="2" type="ORF">GCM10008024_04690</name>
</gene>
<feature type="compositionally biased region" description="Basic and acidic residues" evidence="1">
    <location>
        <begin position="91"/>
        <end position="100"/>
    </location>
</feature>
<dbReference type="Proteomes" id="UP000634647">
    <property type="component" value="Unassembled WGS sequence"/>
</dbReference>
<reference evidence="2" key="2">
    <citation type="submission" date="2023-06" db="EMBL/GenBank/DDBJ databases">
        <authorList>
            <person name="Sun Q."/>
            <person name="Zhou Y."/>
        </authorList>
    </citation>
    <scope>NUCLEOTIDE SEQUENCE</scope>
    <source>
        <strain evidence="2">CGMCC 1.10859</strain>
    </source>
</reference>
<dbReference type="AlphaFoldDB" id="A0AAN4UNQ3"/>
<name>A0AAN4UNQ3_9RHOB</name>
<feature type="region of interest" description="Disordered" evidence="1">
    <location>
        <begin position="78"/>
        <end position="134"/>
    </location>
</feature>
<organism evidence="2 3">
    <name type="scientific">Allgaiera indica</name>
    <dbReference type="NCBI Taxonomy" id="765699"/>
    <lineage>
        <taxon>Bacteria</taxon>
        <taxon>Pseudomonadati</taxon>
        <taxon>Pseudomonadota</taxon>
        <taxon>Alphaproteobacteria</taxon>
        <taxon>Rhodobacterales</taxon>
        <taxon>Paracoccaceae</taxon>
        <taxon>Allgaiera</taxon>
    </lineage>
</organism>
<proteinExistence type="predicted"/>
<evidence type="ECO:0000256" key="1">
    <source>
        <dbReference type="SAM" id="MobiDB-lite"/>
    </source>
</evidence>